<evidence type="ECO:0000313" key="1">
    <source>
        <dbReference type="EMBL" id="ORX41975.1"/>
    </source>
</evidence>
<organism evidence="1 2">
    <name type="scientific">Piromyces finnis</name>
    <dbReference type="NCBI Taxonomy" id="1754191"/>
    <lineage>
        <taxon>Eukaryota</taxon>
        <taxon>Fungi</taxon>
        <taxon>Fungi incertae sedis</taxon>
        <taxon>Chytridiomycota</taxon>
        <taxon>Chytridiomycota incertae sedis</taxon>
        <taxon>Neocallimastigomycetes</taxon>
        <taxon>Neocallimastigales</taxon>
        <taxon>Neocallimastigaceae</taxon>
        <taxon>Piromyces</taxon>
    </lineage>
</organism>
<dbReference type="Proteomes" id="UP000193719">
    <property type="component" value="Unassembled WGS sequence"/>
</dbReference>
<protein>
    <submittedName>
        <fullName evidence="1">Uncharacterized protein</fullName>
    </submittedName>
</protein>
<reference evidence="1 2" key="2">
    <citation type="submission" date="2016-08" db="EMBL/GenBank/DDBJ databases">
        <title>Pervasive Adenine N6-methylation of Active Genes in Fungi.</title>
        <authorList>
            <consortium name="DOE Joint Genome Institute"/>
            <person name="Mondo S.J."/>
            <person name="Dannebaum R.O."/>
            <person name="Kuo R.C."/>
            <person name="Labutti K."/>
            <person name="Haridas S."/>
            <person name="Kuo A."/>
            <person name="Salamov A."/>
            <person name="Ahrendt S.R."/>
            <person name="Lipzen A."/>
            <person name="Sullivan W."/>
            <person name="Andreopoulos W.B."/>
            <person name="Clum A."/>
            <person name="Lindquist E."/>
            <person name="Daum C."/>
            <person name="Ramamoorthy G.K."/>
            <person name="Gryganskyi A."/>
            <person name="Culley D."/>
            <person name="Magnuson J.K."/>
            <person name="James T.Y."/>
            <person name="O'Malley M.A."/>
            <person name="Stajich J.E."/>
            <person name="Spatafora J.W."/>
            <person name="Visel A."/>
            <person name="Grigoriev I.V."/>
        </authorList>
    </citation>
    <scope>NUCLEOTIDE SEQUENCE [LARGE SCALE GENOMIC DNA]</scope>
    <source>
        <strain evidence="2">finn</strain>
    </source>
</reference>
<sequence>MENKLLSGDVLLEKLIIKLPIGPKYVSRSYYVLLFGNNHKMYNLDYKIGEKIDYIIINTNSFSSNKNSTLLGDKIMSLDLYKNICEKAIKNKDIIKSKLYYYYHYVETGFKSLLKDLNNNISDLL</sequence>
<name>A0A1Y1UVC0_9FUNG</name>
<dbReference type="OrthoDB" id="2148603at2759"/>
<reference evidence="1 2" key="1">
    <citation type="submission" date="2016-08" db="EMBL/GenBank/DDBJ databases">
        <title>Genomes of anaerobic fungi encode conserved fungal cellulosomes for biomass hydrolysis.</title>
        <authorList>
            <consortium name="DOE Joint Genome Institute"/>
            <person name="Haitjema C.H."/>
            <person name="Gilmore S.P."/>
            <person name="Henske J.K."/>
            <person name="Solomon K.V."/>
            <person name="De Groot R."/>
            <person name="Kuo A."/>
            <person name="Mondo S.J."/>
            <person name="Salamov A.A."/>
            <person name="Labutti K."/>
            <person name="Zhao Z."/>
            <person name="Chiniquy J."/>
            <person name="Barry K."/>
            <person name="Brewer H.M."/>
            <person name="Purvine S.O."/>
            <person name="Wright A.T."/>
            <person name="Boxma B."/>
            <person name="Van Alen T."/>
            <person name="Hackstein J.H."/>
            <person name="Baker S.E."/>
            <person name="Grigoriev I.V."/>
            <person name="O'Malley M.A."/>
        </authorList>
    </citation>
    <scope>NUCLEOTIDE SEQUENCE [LARGE SCALE GENOMIC DNA]</scope>
    <source>
        <strain evidence="2">finn</strain>
    </source>
</reference>
<proteinExistence type="predicted"/>
<dbReference type="STRING" id="1754191.A0A1Y1UVC0"/>
<gene>
    <name evidence="1" type="ORF">BCR36DRAFT_309054</name>
</gene>
<dbReference type="EMBL" id="MCFH01000073">
    <property type="protein sequence ID" value="ORX41975.1"/>
    <property type="molecule type" value="Genomic_DNA"/>
</dbReference>
<accession>A0A1Y1UVC0</accession>
<comment type="caution">
    <text evidence="1">The sequence shown here is derived from an EMBL/GenBank/DDBJ whole genome shotgun (WGS) entry which is preliminary data.</text>
</comment>
<keyword evidence="2" id="KW-1185">Reference proteome</keyword>
<evidence type="ECO:0000313" key="2">
    <source>
        <dbReference type="Proteomes" id="UP000193719"/>
    </source>
</evidence>
<dbReference type="AlphaFoldDB" id="A0A1Y1UVC0"/>